<dbReference type="InterPro" id="IPR011871">
    <property type="entry name" value="Fib_succ_major"/>
</dbReference>
<comment type="caution">
    <text evidence="3">The sequence shown here is derived from an EMBL/GenBank/DDBJ whole genome shotgun (WGS) entry which is preliminary data.</text>
</comment>
<evidence type="ECO:0000313" key="5">
    <source>
        <dbReference type="Proteomes" id="UP000285951"/>
    </source>
</evidence>
<dbReference type="EMBL" id="WOTW01000042">
    <property type="protein sequence ID" value="MUP39207.1"/>
    <property type="molecule type" value="Genomic_DNA"/>
</dbReference>
<keyword evidence="1" id="KW-0732">Signal</keyword>
<evidence type="ECO:0000259" key="2">
    <source>
        <dbReference type="Pfam" id="PF09603"/>
    </source>
</evidence>
<gene>
    <name evidence="4" type="ORF">DWB62_015410</name>
    <name evidence="3" type="ORF">GNY23_15410</name>
</gene>
<evidence type="ECO:0000256" key="1">
    <source>
        <dbReference type="SAM" id="SignalP"/>
    </source>
</evidence>
<evidence type="ECO:0000313" key="6">
    <source>
        <dbReference type="Proteomes" id="UP000462449"/>
    </source>
</evidence>
<dbReference type="Proteomes" id="UP000462449">
    <property type="component" value="Unassembled WGS sequence"/>
</dbReference>
<dbReference type="SUPFAM" id="SSF49265">
    <property type="entry name" value="Fibronectin type III"/>
    <property type="match status" value="1"/>
</dbReference>
<name>A0A7M4D978_9BACT</name>
<dbReference type="PROSITE" id="PS51257">
    <property type="entry name" value="PROKAR_LIPOPROTEIN"/>
    <property type="match status" value="1"/>
</dbReference>
<dbReference type="AlphaFoldDB" id="A0A7M4D978"/>
<feature type="signal peptide" evidence="1">
    <location>
        <begin position="1"/>
        <end position="22"/>
    </location>
</feature>
<protein>
    <recommendedName>
        <fullName evidence="2">Fibrobacter succinogenes major paralogous domain-containing protein</fullName>
    </recommendedName>
</protein>
<dbReference type="EMBL" id="QTZN02000042">
    <property type="protein sequence ID" value="MVB08412.1"/>
    <property type="molecule type" value="Genomic_DNA"/>
</dbReference>
<proteinExistence type="predicted"/>
<dbReference type="InterPro" id="IPR036116">
    <property type="entry name" value="FN3_sf"/>
</dbReference>
<evidence type="ECO:0000313" key="3">
    <source>
        <dbReference type="EMBL" id="MUP39207.1"/>
    </source>
</evidence>
<dbReference type="RefSeq" id="WP_156196674.1">
    <property type="nucleotide sequence ID" value="NZ_QTZN02000042.1"/>
</dbReference>
<organism evidence="3 6">
    <name type="scientific">Labilibaculum euxinus</name>
    <dbReference type="NCBI Taxonomy" id="2686357"/>
    <lineage>
        <taxon>Bacteria</taxon>
        <taxon>Pseudomonadati</taxon>
        <taxon>Bacteroidota</taxon>
        <taxon>Bacteroidia</taxon>
        <taxon>Marinilabiliales</taxon>
        <taxon>Marinifilaceae</taxon>
        <taxon>Labilibaculum</taxon>
    </lineage>
</organism>
<feature type="domain" description="Fibrobacter succinogenes major paralogous" evidence="2">
    <location>
        <begin position="253"/>
        <end position="445"/>
    </location>
</feature>
<dbReference type="Proteomes" id="UP000285951">
    <property type="component" value="Unassembled WGS sequence"/>
</dbReference>
<reference evidence="3 6" key="2">
    <citation type="submission" date="2019-12" db="EMBL/GenBank/DDBJ databases">
        <title>Draft genome sequence of Labilibaculum sp. strain 44 isolated from deep waters of Black Sea.</title>
        <authorList>
            <person name="Yadav S."/>
            <person name="Villanueva L."/>
        </authorList>
    </citation>
    <scope>NUCLEOTIDE SEQUENCE [LARGE SCALE GENOMIC DNA]</scope>
    <source>
        <strain evidence="3 6">44</strain>
    </source>
</reference>
<evidence type="ECO:0000313" key="4">
    <source>
        <dbReference type="EMBL" id="MVB08412.1"/>
    </source>
</evidence>
<dbReference type="NCBIfam" id="TIGR02145">
    <property type="entry name" value="Fib_succ_major"/>
    <property type="match status" value="1"/>
</dbReference>
<feature type="chain" id="PRO_5029497381" description="Fibrobacter succinogenes major paralogous domain-containing protein" evidence="1">
    <location>
        <begin position="23"/>
        <end position="447"/>
    </location>
</feature>
<keyword evidence="5" id="KW-1185">Reference proteome</keyword>
<reference evidence="4 5" key="1">
    <citation type="submission" date="2019-11" db="EMBL/GenBank/DDBJ databases">
        <title>Draft genome sequence of Labilibaculum sp. strain SYP isolated from Black Sea.</title>
        <authorList>
            <person name="Yadav S."/>
            <person name="Villanueva L."/>
        </authorList>
    </citation>
    <scope>NUCLEOTIDE SEQUENCE [LARGE SCALE GENOMIC DNA]</scope>
    <source>
        <strain evidence="4 5">44</strain>
    </source>
</reference>
<sequence length="447" mass="50535">MKRKLNYLLFGLLLSLIGTVQSCDKSDDPTIPTVVAKDVIDIKETSATLVFNFESGGGEIIDCGVCYGKNPDPTVKDSVVIYDYFRPDGYENLYENDHVMIMNKLEDGVKYYVRAYAKNEVGLAYGNQVEFTTIASKLPKLAAELLEYDSRTATCKVNVTYDGGCNITEHGVVIGKDRFVDTKKYLQKEVMGEGKGEFTITLNGLRWETDYHLKAYAINENGTTYTEDVEFTTPTIYGSFTDERDGNVYRTLKIGSQTWMADNLKYLPKVYSAKEGNPLQAYTYVIDYNGTDVAAAKENWYYKNAGVLYNLVAAQLSCPEGWHLPTDEEWIEMELALGMDKSEAELSSRTTLDVVKMTDNRDNMWLDMPNDANEYGLSMIDYGKRAVSESGVGHFLHIWGSGYWTNTQNNSSNYIIRDFDISNRSVNMKRLSSSKEYGLFVRCVKDE</sequence>
<accession>A0A7M4D978</accession>
<dbReference type="OrthoDB" id="9805760at2"/>
<dbReference type="Pfam" id="PF09603">
    <property type="entry name" value="Fib_succ_major"/>
    <property type="match status" value="1"/>
</dbReference>